<organism evidence="1 2">
    <name type="scientific">Pseudarthrobacter enclensis</name>
    <dbReference type="NCBI Taxonomy" id="993070"/>
    <lineage>
        <taxon>Bacteria</taxon>
        <taxon>Bacillati</taxon>
        <taxon>Actinomycetota</taxon>
        <taxon>Actinomycetes</taxon>
        <taxon>Micrococcales</taxon>
        <taxon>Micrococcaceae</taxon>
        <taxon>Pseudarthrobacter</taxon>
    </lineage>
</organism>
<dbReference type="SUPFAM" id="SSF69118">
    <property type="entry name" value="AhpD-like"/>
    <property type="match status" value="1"/>
</dbReference>
<dbReference type="EMBL" id="LNQM01000001">
    <property type="protein sequence ID" value="KSU78828.1"/>
    <property type="molecule type" value="Genomic_DNA"/>
</dbReference>
<sequence length="196" mass="21173">MTILRLIPDAEADGPQAGIYAEDIRSLGYVPSHTRAMSLNPEAYLAWEALTGAISSSLGLRRYELVTLAAAQALGSTHCRLAHGKKTLSIMEESELAAIARDYRHAGLPDDEVAMMDYAVRLSTDPVAMTDEDARQLRDLGFTDRAIADITLAAAARNFFSRALLALNVDLDIPAGLSPDLQAALLEPLPFRAAEH</sequence>
<proteinExistence type="predicted"/>
<dbReference type="PANTHER" id="PTHR35446">
    <property type="entry name" value="SI:CH211-175M2.5"/>
    <property type="match status" value="1"/>
</dbReference>
<reference evidence="1 2" key="1">
    <citation type="journal article" date="2014" name="Arch. Microbiol.">
        <title>Arthrobacter enclensis sp. nov., isolated from sediment sample.</title>
        <authorList>
            <person name="Dastager S.G."/>
            <person name="Liu Q."/>
            <person name="Tang S.K."/>
            <person name="Krishnamurthi S."/>
            <person name="Lee J.C."/>
            <person name="Li W.J."/>
        </authorList>
    </citation>
    <scope>NUCLEOTIDE SEQUENCE [LARGE SCALE GENOMIC DNA]</scope>
    <source>
        <strain evidence="1 2">NIO-1008</strain>
    </source>
</reference>
<dbReference type="PANTHER" id="PTHR35446:SF2">
    <property type="entry name" value="CARBOXYMUCONOLACTONE DECARBOXYLASE-LIKE DOMAIN-CONTAINING PROTEIN"/>
    <property type="match status" value="1"/>
</dbReference>
<gene>
    <name evidence="1" type="ORF">AS031_01965</name>
</gene>
<protein>
    <submittedName>
        <fullName evidence="1">Carboxymuconolactone decarboxylase</fullName>
    </submittedName>
</protein>
<comment type="caution">
    <text evidence="1">The sequence shown here is derived from an EMBL/GenBank/DDBJ whole genome shotgun (WGS) entry which is preliminary data.</text>
</comment>
<dbReference type="InterPro" id="IPR029032">
    <property type="entry name" value="AhpD-like"/>
</dbReference>
<evidence type="ECO:0000313" key="2">
    <source>
        <dbReference type="Proteomes" id="UP000053199"/>
    </source>
</evidence>
<keyword evidence="2" id="KW-1185">Reference proteome</keyword>
<dbReference type="Gene3D" id="1.20.1290.10">
    <property type="entry name" value="AhpD-like"/>
    <property type="match status" value="1"/>
</dbReference>
<dbReference type="AlphaFoldDB" id="A0A0V8IVR4"/>
<dbReference type="RefSeq" id="WP_058266454.1">
    <property type="nucleotide sequence ID" value="NZ_FMAZ01000001.1"/>
</dbReference>
<dbReference type="STRING" id="993070.AS031_01965"/>
<name>A0A0V8IVR4_9MICC</name>
<evidence type="ECO:0000313" key="1">
    <source>
        <dbReference type="EMBL" id="KSU78828.1"/>
    </source>
</evidence>
<accession>A0A0V8IVR4</accession>
<dbReference type="Proteomes" id="UP000053199">
    <property type="component" value="Unassembled WGS sequence"/>
</dbReference>
<dbReference type="OrthoDB" id="153253at2"/>